<dbReference type="GO" id="GO:0006508">
    <property type="term" value="P:proteolysis"/>
    <property type="evidence" value="ECO:0007669"/>
    <property type="project" value="UniProtKB-KW"/>
</dbReference>
<dbReference type="EC" id="3.4.11.10" evidence="8"/>
<keyword evidence="11" id="KW-1185">Reference proteome</keyword>
<dbReference type="RefSeq" id="WP_014661386.1">
    <property type="nucleotide sequence ID" value="NC_017737.1"/>
</dbReference>
<dbReference type="MEROPS" id="M17.016"/>
<feature type="binding site" evidence="8">
    <location>
        <position position="282"/>
    </location>
    <ligand>
        <name>Mn(2+)</name>
        <dbReference type="ChEBI" id="CHEBI:29035"/>
        <label>2</label>
    </ligand>
</feature>
<dbReference type="PRINTS" id="PR00481">
    <property type="entry name" value="LAMNOPPTDASE"/>
</dbReference>
<proteinExistence type="inferred from homology"/>
<feature type="binding site" evidence="8">
    <location>
        <position position="343"/>
    </location>
    <ligand>
        <name>Mn(2+)</name>
        <dbReference type="ChEBI" id="CHEBI:29035"/>
        <label>1</label>
    </ligand>
</feature>
<keyword evidence="4 8" id="KW-0031">Aminopeptidase</keyword>
<dbReference type="Gene3D" id="3.40.220.10">
    <property type="entry name" value="Leucine Aminopeptidase, subunit E, domain 1"/>
    <property type="match status" value="1"/>
</dbReference>
<dbReference type="GO" id="GO:0070006">
    <property type="term" value="F:metalloaminopeptidase activity"/>
    <property type="evidence" value="ECO:0007669"/>
    <property type="project" value="InterPro"/>
</dbReference>
<keyword evidence="8" id="KW-0479">Metal-binding</keyword>
<dbReference type="Gene3D" id="3.40.630.10">
    <property type="entry name" value="Zn peptidases"/>
    <property type="match status" value="1"/>
</dbReference>
<feature type="binding site" evidence="8">
    <location>
        <position position="264"/>
    </location>
    <ligand>
        <name>Mn(2+)</name>
        <dbReference type="ChEBI" id="CHEBI:29035"/>
        <label>1</label>
    </ligand>
</feature>
<dbReference type="HAMAP" id="MF_00181">
    <property type="entry name" value="Cytosol_peptidase_M17"/>
    <property type="match status" value="1"/>
</dbReference>
<evidence type="ECO:0000256" key="6">
    <source>
        <dbReference type="ARBA" id="ARBA00022801"/>
    </source>
</evidence>
<dbReference type="AlphaFoldDB" id="I0ENJ9"/>
<gene>
    <name evidence="8" type="primary">pepA</name>
    <name evidence="10" type="ordered locus">HCW_06290</name>
</gene>
<name>I0ENJ9_HELC0</name>
<dbReference type="NCBIfam" id="NF002081">
    <property type="entry name" value="PRK00913.3-3"/>
    <property type="match status" value="1"/>
</dbReference>
<dbReference type="PROSITE" id="PS00631">
    <property type="entry name" value="CYTOSOL_AP"/>
    <property type="match status" value="1"/>
</dbReference>
<comment type="subcellular location">
    <subcellularLocation>
        <location evidence="8">Cytoplasm</location>
    </subcellularLocation>
</comment>
<dbReference type="InterPro" id="IPR023042">
    <property type="entry name" value="Peptidase_M17_leu_NH2_pept"/>
</dbReference>
<evidence type="ECO:0000256" key="3">
    <source>
        <dbReference type="ARBA" id="ARBA00009528"/>
    </source>
</evidence>
<feature type="active site" evidence="8">
    <location>
        <position position="271"/>
    </location>
</feature>
<feature type="binding site" evidence="8">
    <location>
        <position position="264"/>
    </location>
    <ligand>
        <name>Mn(2+)</name>
        <dbReference type="ChEBI" id="CHEBI:29035"/>
        <label>2</label>
    </ligand>
</feature>
<evidence type="ECO:0000256" key="5">
    <source>
        <dbReference type="ARBA" id="ARBA00022670"/>
    </source>
</evidence>
<dbReference type="InterPro" id="IPR043472">
    <property type="entry name" value="Macro_dom-like"/>
</dbReference>
<dbReference type="SUPFAM" id="SSF52949">
    <property type="entry name" value="Macro domain-like"/>
    <property type="match status" value="1"/>
</dbReference>
<dbReference type="KEGG" id="hce:HCW_06290"/>
<dbReference type="SUPFAM" id="SSF53187">
    <property type="entry name" value="Zn-dependent exopeptidases"/>
    <property type="match status" value="1"/>
</dbReference>
<dbReference type="EMBL" id="CP003479">
    <property type="protein sequence ID" value="AFI04518.1"/>
    <property type="molecule type" value="Genomic_DNA"/>
</dbReference>
<keyword evidence="6 8" id="KW-0378">Hydrolase</keyword>
<comment type="cofactor">
    <cofactor evidence="8">
        <name>Mn(2+)</name>
        <dbReference type="ChEBI" id="CHEBI:29035"/>
    </cofactor>
    <text evidence="8">Binds 2 manganese ions per subunit.</text>
</comment>
<evidence type="ECO:0000313" key="11">
    <source>
        <dbReference type="Proteomes" id="UP000005010"/>
    </source>
</evidence>
<evidence type="ECO:0000256" key="8">
    <source>
        <dbReference type="HAMAP-Rule" id="MF_00181"/>
    </source>
</evidence>
<feature type="binding site" evidence="8">
    <location>
        <position position="259"/>
    </location>
    <ligand>
        <name>Mn(2+)</name>
        <dbReference type="ChEBI" id="CHEBI:29035"/>
        <label>2</label>
    </ligand>
</feature>
<evidence type="ECO:0000256" key="2">
    <source>
        <dbReference type="ARBA" id="ARBA00000967"/>
    </source>
</evidence>
<dbReference type="InterPro" id="IPR008283">
    <property type="entry name" value="Peptidase_M17_N"/>
</dbReference>
<evidence type="ECO:0000259" key="9">
    <source>
        <dbReference type="PROSITE" id="PS00631"/>
    </source>
</evidence>
<dbReference type="STRING" id="182217.HCW_06290"/>
<evidence type="ECO:0000313" key="10">
    <source>
        <dbReference type="EMBL" id="AFI04518.1"/>
    </source>
</evidence>
<dbReference type="EC" id="3.4.11.1" evidence="8"/>
<keyword evidence="7 8" id="KW-0464">Manganese</keyword>
<feature type="binding site" evidence="8">
    <location>
        <position position="343"/>
    </location>
    <ligand>
        <name>Mn(2+)</name>
        <dbReference type="ChEBI" id="CHEBI:29035"/>
        <label>2</label>
    </ligand>
</feature>
<dbReference type="PANTHER" id="PTHR11963">
    <property type="entry name" value="LEUCINE AMINOPEPTIDASE-RELATED"/>
    <property type="match status" value="1"/>
</dbReference>
<comment type="similarity">
    <text evidence="3 8">Belongs to the peptidase M17 family.</text>
</comment>
<dbReference type="Proteomes" id="UP000005010">
    <property type="component" value="Chromosome"/>
</dbReference>
<dbReference type="CDD" id="cd00433">
    <property type="entry name" value="Peptidase_M17"/>
    <property type="match status" value="1"/>
</dbReference>
<reference evidence="11" key="1">
    <citation type="submission" date="2012-04" db="EMBL/GenBank/DDBJ databases">
        <title>Complete genome sequence of Helicobacter cetorum strain MIT 00-7128.</title>
        <authorList>
            <person name="Kersulyte D."/>
            <person name="Berg D.E."/>
        </authorList>
    </citation>
    <scope>NUCLEOTIDE SEQUENCE [LARGE SCALE GENOMIC DNA]</scope>
    <source>
        <strain evidence="11">MIT 00-7128</strain>
    </source>
</reference>
<comment type="catalytic activity">
    <reaction evidence="1 8">
        <text>Release of an N-terminal amino acid, Xaa-|-Yaa-, in which Xaa is preferably Leu, but may be other amino acids including Pro although not Arg or Lys, and Yaa may be Pro. Amino acid amides and methyl esters are also readily hydrolyzed, but rates on arylamides are exceedingly low.</text>
        <dbReference type="EC" id="3.4.11.1"/>
    </reaction>
</comment>
<dbReference type="PANTHER" id="PTHR11963:SF23">
    <property type="entry name" value="CYTOSOL AMINOPEPTIDASE"/>
    <property type="match status" value="1"/>
</dbReference>
<dbReference type="Pfam" id="PF02789">
    <property type="entry name" value="Peptidase_M17_N"/>
    <property type="match status" value="1"/>
</dbReference>
<evidence type="ECO:0000256" key="1">
    <source>
        <dbReference type="ARBA" id="ARBA00000135"/>
    </source>
</evidence>
<dbReference type="HOGENOM" id="CLU_013734_6_1_7"/>
<dbReference type="Pfam" id="PF00883">
    <property type="entry name" value="Peptidase_M17"/>
    <property type="match status" value="1"/>
</dbReference>
<dbReference type="InterPro" id="IPR011356">
    <property type="entry name" value="Leucine_aapep/pepB"/>
</dbReference>
<comment type="function">
    <text evidence="8">Presumably involved in the processing and regular turnover of intracellular proteins. Catalyzes the removal of unsubstituted N-terminal amino acids from various peptides.</text>
</comment>
<evidence type="ECO:0000256" key="7">
    <source>
        <dbReference type="ARBA" id="ARBA00023211"/>
    </source>
</evidence>
<feature type="binding site" evidence="8">
    <location>
        <position position="341"/>
    </location>
    <ligand>
        <name>Mn(2+)</name>
        <dbReference type="ChEBI" id="CHEBI:29035"/>
        <label>1</label>
    </ligand>
</feature>
<dbReference type="eggNOG" id="COG0260">
    <property type="taxonomic scope" value="Bacteria"/>
</dbReference>
<sequence>MLHIKLESTTFEQAHADVSLVFIFNKDLEHAWVKNKEVLKAFDYEGEGTFLDQQNKILYVGVKENDTHLLREASFQAIRALKKLPFKNAKVGVYNCHKPYTEDKALLENLKALFLGLKLGMYEYDTYKSKKKEVALKEVVVALDLHTPCEKACSKTLHEVAKSALDYANILTESMNLAKDLINTPPMIATPIYMAEVAEKVAKENHLEFHAHDEKFLEEKKMNAFLAVNKASLSSNPPRLIHLAYKPKNATKKIVLVGKGLTYDCGGLSLKPADYMVTMKADKSGGCAVIGILNALAKLKVDAEVHGIIGATENMIGKDAYKPDDILVSKEGKSIEVRNTDAEGRLVLADCLSYAQDLNPDVLVDFATLTGACVVGLGEFTSAVMGHDEALKSAFETAGLESGELLAKLPFNRHLAKLIESKIADVCNISTSRYGGALTAGLFLSEFVREEYKDKWLHIDIAGPAYVEKEWDINSFGASGAGIRACVAFVQDLLKKA</sequence>
<keyword evidence="5 8" id="KW-0645">Protease</keyword>
<protein>
    <recommendedName>
        <fullName evidence="8">Probable cytosol aminopeptidase</fullName>
        <ecNumber evidence="8">3.4.11.1</ecNumber>
    </recommendedName>
    <alternativeName>
        <fullName evidence="8">Leucine aminopeptidase</fullName>
        <shortName evidence="8">LAP</shortName>
        <ecNumber evidence="8">3.4.11.10</ecNumber>
    </alternativeName>
    <alternativeName>
        <fullName evidence="8">Leucyl aminopeptidase</fullName>
    </alternativeName>
</protein>
<organism evidence="10 11">
    <name type="scientific">Helicobacter cetorum (strain ATCC BAA-429 / MIT 00-7128)</name>
    <dbReference type="NCBI Taxonomy" id="182217"/>
    <lineage>
        <taxon>Bacteria</taxon>
        <taxon>Pseudomonadati</taxon>
        <taxon>Campylobacterota</taxon>
        <taxon>Epsilonproteobacteria</taxon>
        <taxon>Campylobacterales</taxon>
        <taxon>Helicobacteraceae</taxon>
        <taxon>Helicobacter</taxon>
    </lineage>
</organism>
<dbReference type="GO" id="GO:0030145">
    <property type="term" value="F:manganese ion binding"/>
    <property type="evidence" value="ECO:0007669"/>
    <property type="project" value="UniProtKB-UniRule"/>
</dbReference>
<dbReference type="GO" id="GO:0005737">
    <property type="term" value="C:cytoplasm"/>
    <property type="evidence" value="ECO:0007669"/>
    <property type="project" value="UniProtKB-SubCell"/>
</dbReference>
<evidence type="ECO:0000256" key="4">
    <source>
        <dbReference type="ARBA" id="ARBA00022438"/>
    </source>
</evidence>
<dbReference type="PATRIC" id="fig|182217.3.peg.1329"/>
<dbReference type="InterPro" id="IPR000819">
    <property type="entry name" value="Peptidase_M17_C"/>
</dbReference>
<keyword evidence="8" id="KW-0963">Cytoplasm</keyword>
<accession>I0ENJ9</accession>
<feature type="active site" evidence="8">
    <location>
        <position position="345"/>
    </location>
</feature>
<comment type="catalytic activity">
    <reaction evidence="2 8">
        <text>Release of an N-terminal amino acid, preferentially leucine, but not glutamic or aspartic acids.</text>
        <dbReference type="EC" id="3.4.11.10"/>
    </reaction>
</comment>
<feature type="domain" description="Cytosol aminopeptidase" evidence="9">
    <location>
        <begin position="339"/>
        <end position="346"/>
    </location>
</feature>